<dbReference type="InterPro" id="IPR018639">
    <property type="entry name" value="DUF2062"/>
</dbReference>
<keyword evidence="3" id="KW-0067">ATP-binding</keyword>
<keyword evidence="3" id="KW-0547">Nucleotide-binding</keyword>
<comment type="caution">
    <text evidence="3">The sequence shown here is derived from an EMBL/GenBank/DDBJ whole genome shotgun (WGS) entry which is preliminary data.</text>
</comment>
<keyword evidence="4" id="KW-1185">Reference proteome</keyword>
<dbReference type="Pfam" id="PF09835">
    <property type="entry name" value="DUF2062"/>
    <property type="match status" value="1"/>
</dbReference>
<dbReference type="PANTHER" id="PTHR40547:SF1">
    <property type="entry name" value="SLL0298 PROTEIN"/>
    <property type="match status" value="1"/>
</dbReference>
<keyword evidence="1" id="KW-1133">Transmembrane helix</keyword>
<sequence length="169" mass="19215">MPKKLIKKYMPSPESIKEHKHLAFLGEKLHDPNLWHLNRRSVAAAFAVGLFVAWIPTPGQMIISAITALFFRANLPISVALVWITNPLTMPPMFYFAYRFGLWTLNLPPPSADFEFSLESVTSGLTDIGGPFLLGCLILGIASSVIGYFSIRLFWRWHVVKQWRARSER</sequence>
<proteinExistence type="predicted"/>
<evidence type="ECO:0000259" key="2">
    <source>
        <dbReference type="Pfam" id="PF09835"/>
    </source>
</evidence>
<evidence type="ECO:0000313" key="4">
    <source>
        <dbReference type="Proteomes" id="UP000191980"/>
    </source>
</evidence>
<dbReference type="RefSeq" id="WP_080522981.1">
    <property type="nucleotide sequence ID" value="NZ_LPUF01000001.1"/>
</dbReference>
<organism evidence="3 4">
    <name type="scientific">Methyloprofundus sedimenti</name>
    <dbReference type="NCBI Taxonomy" id="1420851"/>
    <lineage>
        <taxon>Bacteria</taxon>
        <taxon>Pseudomonadati</taxon>
        <taxon>Pseudomonadota</taxon>
        <taxon>Gammaproteobacteria</taxon>
        <taxon>Methylococcales</taxon>
        <taxon>Methylococcaceae</taxon>
        <taxon>Methyloprofundus</taxon>
    </lineage>
</organism>
<dbReference type="PANTHER" id="PTHR40547">
    <property type="entry name" value="SLL0298 PROTEIN"/>
    <property type="match status" value="1"/>
</dbReference>
<feature type="transmembrane region" description="Helical" evidence="1">
    <location>
        <begin position="37"/>
        <end position="55"/>
    </location>
</feature>
<dbReference type="STRING" id="1420851.AU255_11340"/>
<dbReference type="EMBL" id="LPUF01000001">
    <property type="protein sequence ID" value="OQK18379.1"/>
    <property type="molecule type" value="Genomic_DNA"/>
</dbReference>
<evidence type="ECO:0000313" key="3">
    <source>
        <dbReference type="EMBL" id="OQK18379.1"/>
    </source>
</evidence>
<keyword evidence="1" id="KW-0472">Membrane</keyword>
<name>A0A1V8M9Z0_9GAMM</name>
<evidence type="ECO:0000256" key="1">
    <source>
        <dbReference type="SAM" id="Phobius"/>
    </source>
</evidence>
<dbReference type="GO" id="GO:0005524">
    <property type="term" value="F:ATP binding"/>
    <property type="evidence" value="ECO:0007669"/>
    <property type="project" value="UniProtKB-KW"/>
</dbReference>
<gene>
    <name evidence="3" type="ORF">AU255_11340</name>
</gene>
<dbReference type="OrthoDB" id="9786029at2"/>
<dbReference type="Proteomes" id="UP000191980">
    <property type="component" value="Unassembled WGS sequence"/>
</dbReference>
<feature type="transmembrane region" description="Helical" evidence="1">
    <location>
        <begin position="132"/>
        <end position="155"/>
    </location>
</feature>
<keyword evidence="1" id="KW-0812">Transmembrane</keyword>
<reference evidence="3 4" key="1">
    <citation type="submission" date="2015-12" db="EMBL/GenBank/DDBJ databases">
        <authorList>
            <person name="Shamseldin A."/>
            <person name="Moawad H."/>
            <person name="Abd El-Rahim W.M."/>
            <person name="Sadowsky M.J."/>
        </authorList>
    </citation>
    <scope>NUCLEOTIDE SEQUENCE [LARGE SCALE GENOMIC DNA]</scope>
    <source>
        <strain evidence="3 4">WF1</strain>
    </source>
</reference>
<protein>
    <submittedName>
        <fullName evidence="3">ATP-binding protein</fullName>
    </submittedName>
</protein>
<feature type="domain" description="DUF2062" evidence="2">
    <location>
        <begin position="24"/>
        <end position="164"/>
    </location>
</feature>
<accession>A0A1V8M9Z0</accession>
<dbReference type="AlphaFoldDB" id="A0A1V8M9Z0"/>